<dbReference type="HOGENOM" id="CLU_2006240_0_0_1"/>
<keyword evidence="2" id="KW-1185">Reference proteome</keyword>
<dbReference type="EMBL" id="CH916372">
    <property type="protein sequence ID" value="EDV99464.1"/>
    <property type="molecule type" value="Genomic_DNA"/>
</dbReference>
<organism evidence="2">
    <name type="scientific">Drosophila grimshawi</name>
    <name type="common">Hawaiian fruit fly</name>
    <name type="synonym">Idiomyia grimshawi</name>
    <dbReference type="NCBI Taxonomy" id="7222"/>
    <lineage>
        <taxon>Eukaryota</taxon>
        <taxon>Metazoa</taxon>
        <taxon>Ecdysozoa</taxon>
        <taxon>Arthropoda</taxon>
        <taxon>Hexapoda</taxon>
        <taxon>Insecta</taxon>
        <taxon>Pterygota</taxon>
        <taxon>Neoptera</taxon>
        <taxon>Endopterygota</taxon>
        <taxon>Diptera</taxon>
        <taxon>Brachycera</taxon>
        <taxon>Muscomorpha</taxon>
        <taxon>Ephydroidea</taxon>
        <taxon>Drosophilidae</taxon>
        <taxon>Drosophila</taxon>
        <taxon>Hawaiian Drosophila</taxon>
    </lineage>
</organism>
<sequence>MASLGYIQADPSGVIAGDEENANTKTPFSAQEAVLKARQATDNWRQKAVSQERRRRVSQMVSIVHQWQQDDAGEHPAVSIQLKSKIKCQATAELNPQQQCAQAGLGKYQDQTTYRLVWAEWLVV</sequence>
<name>B4JP39_DROGR</name>
<proteinExistence type="predicted"/>
<evidence type="ECO:0000313" key="1">
    <source>
        <dbReference type="EMBL" id="EDV99464.1"/>
    </source>
</evidence>
<evidence type="ECO:0000313" key="2">
    <source>
        <dbReference type="Proteomes" id="UP000001070"/>
    </source>
</evidence>
<reference evidence="1 2" key="1">
    <citation type="journal article" date="2007" name="Nature">
        <title>Evolution of genes and genomes on the Drosophila phylogeny.</title>
        <authorList>
            <consortium name="Drosophila 12 Genomes Consortium"/>
            <person name="Clark A.G."/>
            <person name="Eisen M.B."/>
            <person name="Smith D.R."/>
            <person name="Bergman C.M."/>
            <person name="Oliver B."/>
            <person name="Markow T.A."/>
            <person name="Kaufman T.C."/>
            <person name="Kellis M."/>
            <person name="Gelbart W."/>
            <person name="Iyer V.N."/>
            <person name="Pollard D.A."/>
            <person name="Sackton T.B."/>
            <person name="Larracuente A.M."/>
            <person name="Singh N.D."/>
            <person name="Abad J.P."/>
            <person name="Abt D.N."/>
            <person name="Adryan B."/>
            <person name="Aguade M."/>
            <person name="Akashi H."/>
            <person name="Anderson W.W."/>
            <person name="Aquadro C.F."/>
            <person name="Ardell D.H."/>
            <person name="Arguello R."/>
            <person name="Artieri C.G."/>
            <person name="Barbash D.A."/>
            <person name="Barker D."/>
            <person name="Barsanti P."/>
            <person name="Batterham P."/>
            <person name="Batzoglou S."/>
            <person name="Begun D."/>
            <person name="Bhutkar A."/>
            <person name="Blanco E."/>
            <person name="Bosak S.A."/>
            <person name="Bradley R.K."/>
            <person name="Brand A.D."/>
            <person name="Brent M.R."/>
            <person name="Brooks A.N."/>
            <person name="Brown R.H."/>
            <person name="Butlin R.K."/>
            <person name="Caggese C."/>
            <person name="Calvi B.R."/>
            <person name="Bernardo de Carvalho A."/>
            <person name="Caspi A."/>
            <person name="Castrezana S."/>
            <person name="Celniker S.E."/>
            <person name="Chang J.L."/>
            <person name="Chapple C."/>
            <person name="Chatterji S."/>
            <person name="Chinwalla A."/>
            <person name="Civetta A."/>
            <person name="Clifton S.W."/>
            <person name="Comeron J.M."/>
            <person name="Costello J.C."/>
            <person name="Coyne J.A."/>
            <person name="Daub J."/>
            <person name="David R.G."/>
            <person name="Delcher A.L."/>
            <person name="Delehaunty K."/>
            <person name="Do C.B."/>
            <person name="Ebling H."/>
            <person name="Edwards K."/>
            <person name="Eickbush T."/>
            <person name="Evans J.D."/>
            <person name="Filipski A."/>
            <person name="Findeiss S."/>
            <person name="Freyhult E."/>
            <person name="Fulton L."/>
            <person name="Fulton R."/>
            <person name="Garcia A.C."/>
            <person name="Gardiner A."/>
            <person name="Garfield D.A."/>
            <person name="Garvin B.E."/>
            <person name="Gibson G."/>
            <person name="Gilbert D."/>
            <person name="Gnerre S."/>
            <person name="Godfrey J."/>
            <person name="Good R."/>
            <person name="Gotea V."/>
            <person name="Gravely B."/>
            <person name="Greenberg A.J."/>
            <person name="Griffiths-Jones S."/>
            <person name="Gross S."/>
            <person name="Guigo R."/>
            <person name="Gustafson E.A."/>
            <person name="Haerty W."/>
            <person name="Hahn M.W."/>
            <person name="Halligan D.L."/>
            <person name="Halpern A.L."/>
            <person name="Halter G.M."/>
            <person name="Han M.V."/>
            <person name="Heger A."/>
            <person name="Hillier L."/>
            <person name="Hinrichs A.S."/>
            <person name="Holmes I."/>
            <person name="Hoskins R.A."/>
            <person name="Hubisz M.J."/>
            <person name="Hultmark D."/>
            <person name="Huntley M.A."/>
            <person name="Jaffe D.B."/>
            <person name="Jagadeeshan S."/>
            <person name="Jeck W.R."/>
            <person name="Johnson J."/>
            <person name="Jones C.D."/>
            <person name="Jordan W.C."/>
            <person name="Karpen G.H."/>
            <person name="Kataoka E."/>
            <person name="Keightley P.D."/>
            <person name="Kheradpour P."/>
            <person name="Kirkness E.F."/>
            <person name="Koerich L.B."/>
            <person name="Kristiansen K."/>
            <person name="Kudrna D."/>
            <person name="Kulathinal R.J."/>
            <person name="Kumar S."/>
            <person name="Kwok R."/>
            <person name="Lander E."/>
            <person name="Langley C.H."/>
            <person name="Lapoint R."/>
            <person name="Lazzaro B.P."/>
            <person name="Lee S.J."/>
            <person name="Levesque L."/>
            <person name="Li R."/>
            <person name="Lin C.F."/>
            <person name="Lin M.F."/>
            <person name="Lindblad-Toh K."/>
            <person name="Llopart A."/>
            <person name="Long M."/>
            <person name="Low L."/>
            <person name="Lozovsky E."/>
            <person name="Lu J."/>
            <person name="Luo M."/>
            <person name="Machado C.A."/>
            <person name="Makalowski W."/>
            <person name="Marzo M."/>
            <person name="Matsuda M."/>
            <person name="Matzkin L."/>
            <person name="McAllister B."/>
            <person name="McBride C.S."/>
            <person name="McKernan B."/>
            <person name="McKernan K."/>
            <person name="Mendez-Lago M."/>
            <person name="Minx P."/>
            <person name="Mollenhauer M.U."/>
            <person name="Montooth K."/>
            <person name="Mount S.M."/>
            <person name="Mu X."/>
            <person name="Myers E."/>
            <person name="Negre B."/>
            <person name="Newfeld S."/>
            <person name="Nielsen R."/>
            <person name="Noor M.A."/>
            <person name="O'Grady P."/>
            <person name="Pachter L."/>
            <person name="Papaceit M."/>
            <person name="Parisi M.J."/>
            <person name="Parisi M."/>
            <person name="Parts L."/>
            <person name="Pedersen J.S."/>
            <person name="Pesole G."/>
            <person name="Phillippy A.M."/>
            <person name="Ponting C.P."/>
            <person name="Pop M."/>
            <person name="Porcelli D."/>
            <person name="Powell J.R."/>
            <person name="Prohaska S."/>
            <person name="Pruitt K."/>
            <person name="Puig M."/>
            <person name="Quesneville H."/>
            <person name="Ram K.R."/>
            <person name="Rand D."/>
            <person name="Rasmussen M.D."/>
            <person name="Reed L.K."/>
            <person name="Reenan R."/>
            <person name="Reily A."/>
            <person name="Remington K.A."/>
            <person name="Rieger T.T."/>
            <person name="Ritchie M.G."/>
            <person name="Robin C."/>
            <person name="Rogers Y.H."/>
            <person name="Rohde C."/>
            <person name="Rozas J."/>
            <person name="Rubenfield M.J."/>
            <person name="Ruiz A."/>
            <person name="Russo S."/>
            <person name="Salzberg S.L."/>
            <person name="Sanchez-Gracia A."/>
            <person name="Saranga D.J."/>
            <person name="Sato H."/>
            <person name="Schaeffer S.W."/>
            <person name="Schatz M.C."/>
            <person name="Schlenke T."/>
            <person name="Schwartz R."/>
            <person name="Segarra C."/>
            <person name="Singh R.S."/>
            <person name="Sirot L."/>
            <person name="Sirota M."/>
            <person name="Sisneros N.B."/>
            <person name="Smith C.D."/>
            <person name="Smith T.F."/>
            <person name="Spieth J."/>
            <person name="Stage D.E."/>
            <person name="Stark A."/>
            <person name="Stephan W."/>
            <person name="Strausberg R.L."/>
            <person name="Strempel S."/>
            <person name="Sturgill D."/>
            <person name="Sutton G."/>
            <person name="Sutton G.G."/>
            <person name="Tao W."/>
            <person name="Teichmann S."/>
            <person name="Tobari Y.N."/>
            <person name="Tomimura Y."/>
            <person name="Tsolas J.M."/>
            <person name="Valente V.L."/>
            <person name="Venter E."/>
            <person name="Venter J.C."/>
            <person name="Vicario S."/>
            <person name="Vieira F.G."/>
            <person name="Vilella A.J."/>
            <person name="Villasante A."/>
            <person name="Walenz B."/>
            <person name="Wang J."/>
            <person name="Wasserman M."/>
            <person name="Watts T."/>
            <person name="Wilson D."/>
            <person name="Wilson R.K."/>
            <person name="Wing R.A."/>
            <person name="Wolfner M.F."/>
            <person name="Wong A."/>
            <person name="Wong G.K."/>
            <person name="Wu C.I."/>
            <person name="Wu G."/>
            <person name="Yamamoto D."/>
            <person name="Yang H.P."/>
            <person name="Yang S.P."/>
            <person name="Yorke J.A."/>
            <person name="Yoshida K."/>
            <person name="Zdobnov E."/>
            <person name="Zhang P."/>
            <person name="Zhang Y."/>
            <person name="Zimin A.V."/>
            <person name="Baldwin J."/>
            <person name="Abdouelleil A."/>
            <person name="Abdulkadir J."/>
            <person name="Abebe A."/>
            <person name="Abera B."/>
            <person name="Abreu J."/>
            <person name="Acer S.C."/>
            <person name="Aftuck L."/>
            <person name="Alexander A."/>
            <person name="An P."/>
            <person name="Anderson E."/>
            <person name="Anderson S."/>
            <person name="Arachi H."/>
            <person name="Azer M."/>
            <person name="Bachantsang P."/>
            <person name="Barry A."/>
            <person name="Bayul T."/>
            <person name="Berlin A."/>
            <person name="Bessette D."/>
            <person name="Bloom T."/>
            <person name="Blye J."/>
            <person name="Boguslavskiy L."/>
            <person name="Bonnet C."/>
            <person name="Boukhgalter B."/>
            <person name="Bourzgui I."/>
            <person name="Brown A."/>
            <person name="Cahill P."/>
            <person name="Channer S."/>
            <person name="Cheshatsang Y."/>
            <person name="Chuda L."/>
            <person name="Citroen M."/>
            <person name="Collymore A."/>
            <person name="Cooke P."/>
            <person name="Costello M."/>
            <person name="D'Aco K."/>
            <person name="Daza R."/>
            <person name="De Haan G."/>
            <person name="DeGray S."/>
            <person name="DeMaso C."/>
            <person name="Dhargay N."/>
            <person name="Dooley K."/>
            <person name="Dooley E."/>
            <person name="Doricent M."/>
            <person name="Dorje P."/>
            <person name="Dorjee K."/>
            <person name="Dupes A."/>
            <person name="Elong R."/>
            <person name="Falk J."/>
            <person name="Farina A."/>
            <person name="Faro S."/>
            <person name="Ferguson D."/>
            <person name="Fisher S."/>
            <person name="Foley C.D."/>
            <person name="Franke A."/>
            <person name="Friedrich D."/>
            <person name="Gadbois L."/>
            <person name="Gearin G."/>
            <person name="Gearin C.R."/>
            <person name="Giannoukos G."/>
            <person name="Goode T."/>
            <person name="Graham J."/>
            <person name="Grandbois E."/>
            <person name="Grewal S."/>
            <person name="Gyaltsen K."/>
            <person name="Hafez N."/>
            <person name="Hagos B."/>
            <person name="Hall J."/>
            <person name="Henson C."/>
            <person name="Hollinger A."/>
            <person name="Honan T."/>
            <person name="Huard M.D."/>
            <person name="Hughes L."/>
            <person name="Hurhula B."/>
            <person name="Husby M.E."/>
            <person name="Kamat A."/>
            <person name="Kanga B."/>
            <person name="Kashin S."/>
            <person name="Khazanovich D."/>
            <person name="Kisner P."/>
            <person name="Lance K."/>
            <person name="Lara M."/>
            <person name="Lee W."/>
            <person name="Lennon N."/>
            <person name="Letendre F."/>
            <person name="LeVine R."/>
            <person name="Lipovsky A."/>
            <person name="Liu X."/>
            <person name="Liu J."/>
            <person name="Liu S."/>
            <person name="Lokyitsang T."/>
            <person name="Lokyitsang Y."/>
            <person name="Lubonja R."/>
            <person name="Lui A."/>
            <person name="MacDonald P."/>
            <person name="Magnisalis V."/>
            <person name="Maru K."/>
            <person name="Matthews C."/>
            <person name="McCusker W."/>
            <person name="McDonough S."/>
            <person name="Mehta T."/>
            <person name="Meldrim J."/>
            <person name="Meneus L."/>
            <person name="Mihai O."/>
            <person name="Mihalev A."/>
            <person name="Mihova T."/>
            <person name="Mittelman R."/>
            <person name="Mlenga V."/>
            <person name="Montmayeur A."/>
            <person name="Mulrain L."/>
            <person name="Navidi A."/>
            <person name="Naylor J."/>
            <person name="Negash T."/>
            <person name="Nguyen T."/>
            <person name="Nguyen N."/>
            <person name="Nicol R."/>
            <person name="Norbu C."/>
            <person name="Norbu N."/>
            <person name="Novod N."/>
            <person name="O'Neill B."/>
            <person name="Osman S."/>
            <person name="Markiewicz E."/>
            <person name="Oyono O.L."/>
            <person name="Patti C."/>
            <person name="Phunkhang P."/>
            <person name="Pierre F."/>
            <person name="Priest M."/>
            <person name="Raghuraman S."/>
            <person name="Rege F."/>
            <person name="Reyes R."/>
            <person name="Rise C."/>
            <person name="Rogov P."/>
            <person name="Ross K."/>
            <person name="Ryan E."/>
            <person name="Settipalli S."/>
            <person name="Shea T."/>
            <person name="Sherpa N."/>
            <person name="Shi L."/>
            <person name="Shih D."/>
            <person name="Sparrow T."/>
            <person name="Spaulding J."/>
            <person name="Stalker J."/>
            <person name="Stange-Thomann N."/>
            <person name="Stavropoulos S."/>
            <person name="Stone C."/>
            <person name="Strader C."/>
            <person name="Tesfaye S."/>
            <person name="Thomson T."/>
            <person name="Thoulutsang Y."/>
            <person name="Thoulutsang D."/>
            <person name="Topham K."/>
            <person name="Topping I."/>
            <person name="Tsamla T."/>
            <person name="Vassiliev H."/>
            <person name="Vo A."/>
            <person name="Wangchuk T."/>
            <person name="Wangdi T."/>
            <person name="Weiand M."/>
            <person name="Wilkinson J."/>
            <person name="Wilson A."/>
            <person name="Yadav S."/>
            <person name="Young G."/>
            <person name="Yu Q."/>
            <person name="Zembek L."/>
            <person name="Zhong D."/>
            <person name="Zimmer A."/>
            <person name="Zwirko Z."/>
            <person name="Jaffe D.B."/>
            <person name="Alvarez P."/>
            <person name="Brockman W."/>
            <person name="Butler J."/>
            <person name="Chin C."/>
            <person name="Gnerre S."/>
            <person name="Grabherr M."/>
            <person name="Kleber M."/>
            <person name="Mauceli E."/>
            <person name="MacCallum I."/>
        </authorList>
    </citation>
    <scope>NUCLEOTIDE SEQUENCE [LARGE SCALE GENOMIC DNA]</scope>
    <source>
        <strain evidence="2">Tucson 15287-2541.00</strain>
    </source>
</reference>
<dbReference type="Proteomes" id="UP000001070">
    <property type="component" value="Unassembled WGS sequence"/>
</dbReference>
<gene>
    <name evidence="1" type="primary">Dgri\GH13862</name>
    <name evidence="1" type="ORF">Dgri_GH13862</name>
</gene>
<accession>B4JP39</accession>
<dbReference type="AlphaFoldDB" id="B4JP39"/>
<dbReference type="InParanoid" id="B4JP39"/>
<protein>
    <submittedName>
        <fullName evidence="1">GH13862</fullName>
    </submittedName>
</protein>